<dbReference type="EMBL" id="CP015243">
    <property type="protein sequence ID" value="ANF57082.1"/>
    <property type="molecule type" value="Genomic_DNA"/>
</dbReference>
<evidence type="ECO:0000256" key="6">
    <source>
        <dbReference type="ARBA" id="ARBA00022847"/>
    </source>
</evidence>
<feature type="transmembrane region" description="Helical" evidence="9">
    <location>
        <begin position="342"/>
        <end position="367"/>
    </location>
</feature>
<sequence length="435" mass="46615">MSQLAQRSDAGAAPRQLSRAKLIIAASLGNGLEMFDFTVFSFFASIIGALYFPSETPYGSLLMAVGVFGVGFVMRPLGSMVLGAYADRAGRKAAMLLTITLMGLGTAMIALAPTHAQIGIFAPLLILAGRLLQGFSAGGEIGASTALLMESAGSHNRGFYVSWQVISQGTSSLLGAACGALLTSTLSQEALHAWGWRLPFLVGLAIIPVGLYIRRKVEETYSGHEAQRHGGAAARNPVSIFLREHLRQFVLGLAIIMAATLLTYIILFYMPTYMTRVSHLSPTTAYLMSVLTSLMLIISALVAGLALDRLRQHKRLAIGSLLVAIVLVYPTFVLLADPATLWLAMISRLILVAAMGFNMTAGLLLIIEALPRPVRATGMAMTYALGVALFGGTAQFVVTWLLEVTGNPMSPAWYLIVMLLISLAAFATFRERHFD</sequence>
<evidence type="ECO:0000256" key="3">
    <source>
        <dbReference type="ARBA" id="ARBA00022448"/>
    </source>
</evidence>
<reference evidence="11 12" key="1">
    <citation type="submission" date="2016-04" db="EMBL/GenBank/DDBJ databases">
        <title>Complete Genome Sequence of Halotalea alkalilenta IHB B 13600.</title>
        <authorList>
            <person name="Swarnkar M.K."/>
            <person name="Sharma A."/>
            <person name="Kaushal K."/>
            <person name="Soni R."/>
            <person name="Rana S."/>
            <person name="Singh A.K."/>
            <person name="Gulati A."/>
        </authorList>
    </citation>
    <scope>NUCLEOTIDE SEQUENCE [LARGE SCALE GENOMIC DNA]</scope>
    <source>
        <strain evidence="11 12">IHB B 13600</strain>
    </source>
</reference>
<dbReference type="Gene3D" id="1.20.1250.20">
    <property type="entry name" value="MFS general substrate transporter like domains"/>
    <property type="match status" value="2"/>
</dbReference>
<dbReference type="RefSeq" id="WP_064122039.1">
    <property type="nucleotide sequence ID" value="NZ_CP015243.1"/>
</dbReference>
<dbReference type="InterPro" id="IPR020846">
    <property type="entry name" value="MFS_dom"/>
</dbReference>
<evidence type="ECO:0000259" key="10">
    <source>
        <dbReference type="PROSITE" id="PS50850"/>
    </source>
</evidence>
<dbReference type="KEGG" id="haa:A5892_06055"/>
<feature type="transmembrane region" description="Helical" evidence="9">
    <location>
        <begin position="58"/>
        <end position="86"/>
    </location>
</feature>
<gene>
    <name evidence="11" type="ORF">A5892_06055</name>
</gene>
<evidence type="ECO:0000256" key="4">
    <source>
        <dbReference type="ARBA" id="ARBA00022475"/>
    </source>
</evidence>
<feature type="transmembrane region" description="Helical" evidence="9">
    <location>
        <begin position="412"/>
        <end position="429"/>
    </location>
</feature>
<dbReference type="InterPro" id="IPR036259">
    <property type="entry name" value="MFS_trans_sf"/>
</dbReference>
<evidence type="ECO:0000313" key="11">
    <source>
        <dbReference type="EMBL" id="ANF57082.1"/>
    </source>
</evidence>
<dbReference type="PROSITE" id="PS50850">
    <property type="entry name" value="MFS"/>
    <property type="match status" value="1"/>
</dbReference>
<keyword evidence="12" id="KW-1185">Reference proteome</keyword>
<keyword evidence="3" id="KW-0813">Transport</keyword>
<feature type="transmembrane region" description="Helical" evidence="9">
    <location>
        <begin position="93"/>
        <end position="112"/>
    </location>
</feature>
<keyword evidence="7 9" id="KW-1133">Transmembrane helix</keyword>
<feature type="transmembrane region" description="Helical" evidence="9">
    <location>
        <begin position="316"/>
        <end position="336"/>
    </location>
</feature>
<dbReference type="STRING" id="376489.A5892_06055"/>
<evidence type="ECO:0000256" key="7">
    <source>
        <dbReference type="ARBA" id="ARBA00022989"/>
    </source>
</evidence>
<dbReference type="Proteomes" id="UP000077875">
    <property type="component" value="Chromosome"/>
</dbReference>
<keyword evidence="8 9" id="KW-0472">Membrane</keyword>
<feature type="transmembrane region" description="Helical" evidence="9">
    <location>
        <begin position="285"/>
        <end position="307"/>
    </location>
</feature>
<feature type="transmembrane region" description="Helical" evidence="9">
    <location>
        <begin position="34"/>
        <end position="52"/>
    </location>
</feature>
<evidence type="ECO:0000256" key="5">
    <source>
        <dbReference type="ARBA" id="ARBA00022692"/>
    </source>
</evidence>
<dbReference type="InterPro" id="IPR051084">
    <property type="entry name" value="H+-coupled_symporters"/>
</dbReference>
<protein>
    <submittedName>
        <fullName evidence="11">MFS transporter</fullName>
    </submittedName>
</protein>
<name>A0A172YDA9_9GAMM</name>
<feature type="domain" description="Major facilitator superfamily (MFS) profile" evidence="10">
    <location>
        <begin position="22"/>
        <end position="435"/>
    </location>
</feature>
<dbReference type="PANTHER" id="PTHR43528:SF3">
    <property type="entry name" value="CITRATE-PROTON SYMPORTER"/>
    <property type="match status" value="1"/>
</dbReference>
<evidence type="ECO:0000256" key="9">
    <source>
        <dbReference type="SAM" id="Phobius"/>
    </source>
</evidence>
<dbReference type="PROSITE" id="PS00217">
    <property type="entry name" value="SUGAR_TRANSPORT_2"/>
    <property type="match status" value="1"/>
</dbReference>
<feature type="transmembrane region" description="Helical" evidence="9">
    <location>
        <begin position="379"/>
        <end position="400"/>
    </location>
</feature>
<keyword evidence="4" id="KW-1003">Cell membrane</keyword>
<evidence type="ECO:0000256" key="8">
    <source>
        <dbReference type="ARBA" id="ARBA00023136"/>
    </source>
</evidence>
<dbReference type="PANTHER" id="PTHR43528">
    <property type="entry name" value="ALPHA-KETOGLUTARATE PERMEASE"/>
    <property type="match status" value="1"/>
</dbReference>
<dbReference type="GO" id="GO:0015293">
    <property type="term" value="F:symporter activity"/>
    <property type="evidence" value="ECO:0007669"/>
    <property type="project" value="UniProtKB-KW"/>
</dbReference>
<dbReference type="AlphaFoldDB" id="A0A172YDA9"/>
<dbReference type="Pfam" id="PF07690">
    <property type="entry name" value="MFS_1"/>
    <property type="match status" value="1"/>
</dbReference>
<evidence type="ECO:0000256" key="1">
    <source>
        <dbReference type="ARBA" id="ARBA00004651"/>
    </source>
</evidence>
<dbReference type="InterPro" id="IPR005829">
    <property type="entry name" value="Sugar_transporter_CS"/>
</dbReference>
<dbReference type="InterPro" id="IPR011701">
    <property type="entry name" value="MFS"/>
</dbReference>
<keyword evidence="5 9" id="KW-0812">Transmembrane</keyword>
<feature type="transmembrane region" description="Helical" evidence="9">
    <location>
        <begin position="194"/>
        <end position="213"/>
    </location>
</feature>
<dbReference type="PROSITE" id="PS00216">
    <property type="entry name" value="SUGAR_TRANSPORT_1"/>
    <property type="match status" value="1"/>
</dbReference>
<evidence type="ECO:0000256" key="2">
    <source>
        <dbReference type="ARBA" id="ARBA00008240"/>
    </source>
</evidence>
<evidence type="ECO:0000313" key="12">
    <source>
        <dbReference type="Proteomes" id="UP000077875"/>
    </source>
</evidence>
<dbReference type="SUPFAM" id="SSF103473">
    <property type="entry name" value="MFS general substrate transporter"/>
    <property type="match status" value="1"/>
</dbReference>
<comment type="similarity">
    <text evidence="2">Belongs to the major facilitator superfamily. Metabolite:H+ Symporter (MHS) family (TC 2.A.1.6) family.</text>
</comment>
<dbReference type="GO" id="GO:0005886">
    <property type="term" value="C:plasma membrane"/>
    <property type="evidence" value="ECO:0007669"/>
    <property type="project" value="UniProtKB-SubCell"/>
</dbReference>
<organism evidence="11 12">
    <name type="scientific">Halotalea alkalilenta</name>
    <dbReference type="NCBI Taxonomy" id="376489"/>
    <lineage>
        <taxon>Bacteria</taxon>
        <taxon>Pseudomonadati</taxon>
        <taxon>Pseudomonadota</taxon>
        <taxon>Gammaproteobacteria</taxon>
        <taxon>Oceanospirillales</taxon>
        <taxon>Halomonadaceae</taxon>
        <taxon>Halotalea</taxon>
    </lineage>
</organism>
<dbReference type="FunFam" id="1.20.1250.20:FF:000001">
    <property type="entry name" value="Dicarboxylate MFS transporter"/>
    <property type="match status" value="1"/>
</dbReference>
<proteinExistence type="inferred from homology"/>
<accession>A0A172YDA9</accession>
<comment type="subcellular location">
    <subcellularLocation>
        <location evidence="1">Cell membrane</location>
        <topology evidence="1">Multi-pass membrane protein</topology>
    </subcellularLocation>
</comment>
<feature type="transmembrane region" description="Helical" evidence="9">
    <location>
        <begin position="249"/>
        <end position="270"/>
    </location>
</feature>
<keyword evidence="6" id="KW-0769">Symport</keyword>